<evidence type="ECO:0000256" key="9">
    <source>
        <dbReference type="RuleBase" id="RU004391"/>
    </source>
</evidence>
<dbReference type="AlphaFoldDB" id="A0A172WDT5"/>
<evidence type="ECO:0000256" key="6">
    <source>
        <dbReference type="ARBA" id="ARBA00022840"/>
    </source>
</evidence>
<evidence type="ECO:0000313" key="12">
    <source>
        <dbReference type="Proteomes" id="UP000077654"/>
    </source>
</evidence>
<dbReference type="EC" id="6.3.2.2" evidence="8"/>
<dbReference type="Gene3D" id="3.30.590.20">
    <property type="match status" value="1"/>
</dbReference>
<gene>
    <name evidence="8" type="primary">gshA</name>
    <name evidence="11" type="ORF">XW81_01870</name>
</gene>
<reference evidence="11 12" key="1">
    <citation type="submission" date="2015-04" db="EMBL/GenBank/DDBJ databases">
        <title>Buchnera aphidicola assembly.</title>
        <authorList>
            <person name="Zhang Y."/>
        </authorList>
    </citation>
    <scope>NUCLEOTIDE SEQUENCE [LARGE SCALE GENOMIC DNA]</scope>
    <source>
        <strain evidence="11 12">SC</strain>
    </source>
</reference>
<dbReference type="InterPro" id="IPR014746">
    <property type="entry name" value="Gln_synth/guanido_kin_cat_dom"/>
</dbReference>
<dbReference type="InterPro" id="IPR007370">
    <property type="entry name" value="Glu_cys_ligase"/>
</dbReference>
<dbReference type="PANTHER" id="PTHR38761:SF1">
    <property type="entry name" value="GLUTAMATE--CYSTEINE LIGASE"/>
    <property type="match status" value="1"/>
</dbReference>
<evidence type="ECO:0000313" key="11">
    <source>
        <dbReference type="EMBL" id="ANF17136.1"/>
    </source>
</evidence>
<comment type="catalytic activity">
    <reaction evidence="7 8 9">
        <text>L-cysteine + L-glutamate + ATP = gamma-L-glutamyl-L-cysteine + ADP + phosphate + H(+)</text>
        <dbReference type="Rhea" id="RHEA:13285"/>
        <dbReference type="ChEBI" id="CHEBI:15378"/>
        <dbReference type="ChEBI" id="CHEBI:29985"/>
        <dbReference type="ChEBI" id="CHEBI:30616"/>
        <dbReference type="ChEBI" id="CHEBI:35235"/>
        <dbReference type="ChEBI" id="CHEBI:43474"/>
        <dbReference type="ChEBI" id="CHEBI:58173"/>
        <dbReference type="ChEBI" id="CHEBI:456216"/>
        <dbReference type="EC" id="6.3.2.2"/>
    </reaction>
</comment>
<dbReference type="Pfam" id="PF04262">
    <property type="entry name" value="Glu_cys_ligase"/>
    <property type="match status" value="1"/>
</dbReference>
<dbReference type="UniPathway" id="UPA00142">
    <property type="reaction ID" value="UER00209"/>
</dbReference>
<dbReference type="GO" id="GO:0005524">
    <property type="term" value="F:ATP binding"/>
    <property type="evidence" value="ECO:0007669"/>
    <property type="project" value="UniProtKB-KW"/>
</dbReference>
<accession>A0A172WDT5</accession>
<dbReference type="HAMAP" id="MF_00578">
    <property type="entry name" value="Glu_cys_ligase"/>
    <property type="match status" value="1"/>
</dbReference>
<evidence type="ECO:0000256" key="5">
    <source>
        <dbReference type="ARBA" id="ARBA00022741"/>
    </source>
</evidence>
<evidence type="ECO:0000256" key="8">
    <source>
        <dbReference type="HAMAP-Rule" id="MF_00578"/>
    </source>
</evidence>
<keyword evidence="12" id="KW-1185">Reference proteome</keyword>
<dbReference type="GO" id="GO:0004357">
    <property type="term" value="F:glutamate-cysteine ligase activity"/>
    <property type="evidence" value="ECO:0007669"/>
    <property type="project" value="UniProtKB-UniRule"/>
</dbReference>
<dbReference type="STRING" id="118110.XW81_01870"/>
<comment type="similarity">
    <text evidence="2 8">Belongs to the glutamate--cysteine ligase type 1 family. Type 1 subfamily.</text>
</comment>
<sequence>MIPKIFQKIHWLKSNPNIVKNILRGIERETLRVNLKGEISKNSHPYSIGSALTNKWITTDFSESLLEFITPPKNNLNSTLKILKDIHIFVTKRIQKEYLWPFSFPPFSNSEDSIILANYGTSNIGKMKTLYRKGLKHRYGVYMNIISGVHYNFSLPQEFWNEWINNKNIKKNSISNGYLCLIRNFYRFGWIISYLFGASPAIEPFFIKNKKNNLKFCNKNGMLYLPWSTSLRSSKLGHTNESIKNLKLTFNSLNDYVLSLKYGINTPSKKFEKLGLKDIYGNLKQINTNILQTENELYTFIRPKRALSSNENMLDSLKTKGIQYVEIRSLDINPFSCIGITKSQILFLDLFLIWCTIANSPKMTDQDFQYCLKNWEIIHLKGRKPQQKIYINTYNQRKMLESIGKQLIENLFQIAEILDILSKKHYYKEICQKMFICFDHTDHTYSERILNKYINDSIKNVGMKLAVKNKKKLKNEIFKKIKENDFINEVNRSHIMQLEIEYNEKHKYKNII</sequence>
<name>A0A172WDT5_BUCSC</name>
<comment type="pathway">
    <text evidence="1 8 9">Sulfur metabolism; glutathione biosynthesis; glutathione from L-cysteine and L-glutamate: step 1/2.</text>
</comment>
<dbReference type="RefSeq" id="WP_075474259.1">
    <property type="nucleotide sequence ID" value="NZ_CP011299.1"/>
</dbReference>
<dbReference type="PANTHER" id="PTHR38761">
    <property type="entry name" value="GLUTAMATE--CYSTEINE LIGASE"/>
    <property type="match status" value="1"/>
</dbReference>
<dbReference type="NCBIfam" id="TIGR01434">
    <property type="entry name" value="glu_cys_ligase"/>
    <property type="match status" value="1"/>
</dbReference>
<evidence type="ECO:0000256" key="7">
    <source>
        <dbReference type="ARBA" id="ARBA00048819"/>
    </source>
</evidence>
<dbReference type="GO" id="GO:0006750">
    <property type="term" value="P:glutathione biosynthetic process"/>
    <property type="evidence" value="ECO:0007669"/>
    <property type="project" value="UniProtKB-UniRule"/>
</dbReference>
<keyword evidence="3 8" id="KW-0436">Ligase</keyword>
<feature type="domain" description="Glutamate--cysteine ligase" evidence="10">
    <location>
        <begin position="11"/>
        <end position="377"/>
    </location>
</feature>
<dbReference type="Proteomes" id="UP000077654">
    <property type="component" value="Chromosome"/>
</dbReference>
<keyword evidence="5 8" id="KW-0547">Nucleotide-binding</keyword>
<proteinExistence type="inferred from homology"/>
<dbReference type="InterPro" id="IPR006334">
    <property type="entry name" value="Glut_cys_ligase"/>
</dbReference>
<evidence type="ECO:0000256" key="4">
    <source>
        <dbReference type="ARBA" id="ARBA00022684"/>
    </source>
</evidence>
<keyword evidence="4 8" id="KW-0317">Glutathione biosynthesis</keyword>
<evidence type="ECO:0000256" key="3">
    <source>
        <dbReference type="ARBA" id="ARBA00022598"/>
    </source>
</evidence>
<dbReference type="PATRIC" id="fig|118110.3.peg.374"/>
<evidence type="ECO:0000256" key="2">
    <source>
        <dbReference type="ARBA" id="ARBA00008772"/>
    </source>
</evidence>
<dbReference type="GO" id="GO:0046872">
    <property type="term" value="F:metal ion binding"/>
    <property type="evidence" value="ECO:0007669"/>
    <property type="project" value="TreeGrafter"/>
</dbReference>
<keyword evidence="6 8" id="KW-0067">ATP-binding</keyword>
<evidence type="ECO:0000256" key="1">
    <source>
        <dbReference type="ARBA" id="ARBA00005006"/>
    </source>
</evidence>
<organism evidence="11 12">
    <name type="scientific">Buchnera aphidicola subsp. Schlechtendalia chinensis</name>
    <dbReference type="NCBI Taxonomy" id="118110"/>
    <lineage>
        <taxon>Bacteria</taxon>
        <taxon>Pseudomonadati</taxon>
        <taxon>Pseudomonadota</taxon>
        <taxon>Gammaproteobacteria</taxon>
        <taxon>Enterobacterales</taxon>
        <taxon>Erwiniaceae</taxon>
        <taxon>Buchnera</taxon>
    </lineage>
</organism>
<protein>
    <recommendedName>
        <fullName evidence="8">Glutamate--cysteine ligase</fullName>
        <ecNumber evidence="8">6.3.2.2</ecNumber>
    </recommendedName>
    <alternativeName>
        <fullName evidence="8">Gamma-ECS</fullName>
        <shortName evidence="8">GCS</shortName>
    </alternativeName>
    <alternativeName>
        <fullName evidence="8">Gamma-glutamylcysteine synthetase</fullName>
    </alternativeName>
</protein>
<dbReference type="GO" id="GO:0005829">
    <property type="term" value="C:cytosol"/>
    <property type="evidence" value="ECO:0007669"/>
    <property type="project" value="TreeGrafter"/>
</dbReference>
<evidence type="ECO:0000259" key="10">
    <source>
        <dbReference type="Pfam" id="PF04262"/>
    </source>
</evidence>
<dbReference type="EMBL" id="CP011299">
    <property type="protein sequence ID" value="ANF17136.1"/>
    <property type="molecule type" value="Genomic_DNA"/>
</dbReference>
<dbReference type="OrthoDB" id="9803907at2"/>
<dbReference type="SUPFAM" id="SSF55931">
    <property type="entry name" value="Glutamine synthetase/guanido kinase"/>
    <property type="match status" value="1"/>
</dbReference>